<name>A0ACB8BBI7_9AGAM</name>
<dbReference type="Proteomes" id="UP000790709">
    <property type="component" value="Unassembled WGS sequence"/>
</dbReference>
<comment type="caution">
    <text evidence="1">The sequence shown here is derived from an EMBL/GenBank/DDBJ whole genome shotgun (WGS) entry which is preliminary data.</text>
</comment>
<keyword evidence="2" id="KW-1185">Reference proteome</keyword>
<proteinExistence type="predicted"/>
<evidence type="ECO:0000313" key="1">
    <source>
        <dbReference type="EMBL" id="KAH7923175.1"/>
    </source>
</evidence>
<gene>
    <name evidence="1" type="ORF">BV22DRAFT_602589</name>
</gene>
<reference evidence="1" key="1">
    <citation type="journal article" date="2021" name="New Phytol.">
        <title>Evolutionary innovations through gain and loss of genes in the ectomycorrhizal Boletales.</title>
        <authorList>
            <person name="Wu G."/>
            <person name="Miyauchi S."/>
            <person name="Morin E."/>
            <person name="Kuo A."/>
            <person name="Drula E."/>
            <person name="Varga T."/>
            <person name="Kohler A."/>
            <person name="Feng B."/>
            <person name="Cao Y."/>
            <person name="Lipzen A."/>
            <person name="Daum C."/>
            <person name="Hundley H."/>
            <person name="Pangilinan J."/>
            <person name="Johnson J."/>
            <person name="Barry K."/>
            <person name="LaButti K."/>
            <person name="Ng V."/>
            <person name="Ahrendt S."/>
            <person name="Min B."/>
            <person name="Choi I.G."/>
            <person name="Park H."/>
            <person name="Plett J.M."/>
            <person name="Magnuson J."/>
            <person name="Spatafora J.W."/>
            <person name="Nagy L.G."/>
            <person name="Henrissat B."/>
            <person name="Grigoriev I.V."/>
            <person name="Yang Z.L."/>
            <person name="Xu J."/>
            <person name="Martin F.M."/>
        </authorList>
    </citation>
    <scope>NUCLEOTIDE SEQUENCE</scope>
    <source>
        <strain evidence="1">KUC20120723A-06</strain>
    </source>
</reference>
<accession>A0ACB8BBI7</accession>
<organism evidence="1 2">
    <name type="scientific">Leucogyrophana mollusca</name>
    <dbReference type="NCBI Taxonomy" id="85980"/>
    <lineage>
        <taxon>Eukaryota</taxon>
        <taxon>Fungi</taxon>
        <taxon>Dikarya</taxon>
        <taxon>Basidiomycota</taxon>
        <taxon>Agaricomycotina</taxon>
        <taxon>Agaricomycetes</taxon>
        <taxon>Agaricomycetidae</taxon>
        <taxon>Boletales</taxon>
        <taxon>Boletales incertae sedis</taxon>
        <taxon>Leucogyrophana</taxon>
    </lineage>
</organism>
<dbReference type="EMBL" id="MU266460">
    <property type="protein sequence ID" value="KAH7923175.1"/>
    <property type="molecule type" value="Genomic_DNA"/>
</dbReference>
<evidence type="ECO:0000313" key="2">
    <source>
        <dbReference type="Proteomes" id="UP000790709"/>
    </source>
</evidence>
<sequence>MSSSPPLSSASHAQLASLLSASYRDIDELRKELSSTRKRLDKTERLLAAQSSPTASSPASALIADLERAERARDEADARRRILSESWAELDRYLSVIELRAADARAGFSRIVAEGGGQLVLAPIPVPGQQSQGANPPAIMLVPPAGSVAASGNRRPLDDAGYLAAQPPQKRRRGEYEAHVAGSNSSRALPRRPHSNRPHSANSRSSSRSSARSLSIDEMLLEATTTTGTDDRPQSPRAVLSHQQQHLHGGNNVHTNSVHSTVHSNSVHSIHASSHTSLVDHPHPGPLTQPGELRTYQTHIFAPPVTGAPPKKSKGASCFVVTRVSLYPDTPT</sequence>
<protein>
    <submittedName>
        <fullName evidence="1">Uncharacterized protein</fullName>
    </submittedName>
</protein>